<dbReference type="AlphaFoldDB" id="A0A2D3LIV2"/>
<sequence>MKKTYNRINKGCTILFLLLFALTIGLITYEVSNARLVYLDLSKDGKLTMSSVQGARGTAITLRRIRVSNLYDVKTKSRIEKASFLYNWAPIIGLQRRFFLDKERINNSDKIFFYLYEGEFLLPDECFGLMADKKPSKAYFYTDIVRFSISYFFLLFAFSAILFEWIEKKYLDKKLSINQWIGRFLIFWFILFIVY</sequence>
<reference evidence="1 2" key="1">
    <citation type="submission" date="2017-11" db="EMBL/GenBank/DDBJ databases">
        <title>Genome sequencing of Prevotella intermedia KCOM 1949.</title>
        <authorList>
            <person name="Kook J.-K."/>
            <person name="Park S.-N."/>
            <person name="Lim Y.K."/>
        </authorList>
    </citation>
    <scope>NUCLEOTIDE SEQUENCE [LARGE SCALE GENOMIC DNA]</scope>
    <source>
        <strain evidence="1 2">KCOM 1949</strain>
    </source>
</reference>
<name>A0A2D3LIV2_PREIN</name>
<dbReference type="RefSeq" id="WP_100013790.1">
    <property type="nucleotide sequence ID" value="NZ_CP024727.1"/>
</dbReference>
<organism evidence="1 2">
    <name type="scientific">Prevotella intermedia</name>
    <dbReference type="NCBI Taxonomy" id="28131"/>
    <lineage>
        <taxon>Bacteria</taxon>
        <taxon>Pseudomonadati</taxon>
        <taxon>Bacteroidota</taxon>
        <taxon>Bacteroidia</taxon>
        <taxon>Bacteroidales</taxon>
        <taxon>Prevotellaceae</taxon>
        <taxon>Prevotella</taxon>
    </lineage>
</organism>
<evidence type="ECO:0000313" key="2">
    <source>
        <dbReference type="Proteomes" id="UP000230742"/>
    </source>
</evidence>
<protein>
    <submittedName>
        <fullName evidence="1">Uncharacterized protein</fullName>
    </submittedName>
</protein>
<proteinExistence type="predicted"/>
<dbReference type="Proteomes" id="UP000230742">
    <property type="component" value="Chromosome 1"/>
</dbReference>
<evidence type="ECO:0000313" key="1">
    <source>
        <dbReference type="EMBL" id="ATV30483.1"/>
    </source>
</evidence>
<accession>A0A2D3LIV2</accession>
<dbReference type="EMBL" id="CP024727">
    <property type="protein sequence ID" value="ATV30483.1"/>
    <property type="molecule type" value="Genomic_DNA"/>
</dbReference>
<gene>
    <name evidence="1" type="ORF">CTM46_02840</name>
</gene>